<sequence length="138" mass="15605">MENFRSQFNKNIRFPEGSVKQTTFSTKAYKKIRCCSRKNGLCRKGIATLTIPAGSTVVRANDSDGKLRTDQVYVEKLEDLDGNFIDDSFECTGPFRPGLIYKTDSVIKPAEPLNTNINNICVPGIHLFLLKNDARFYF</sequence>
<evidence type="ECO:0000313" key="1">
    <source>
        <dbReference type="EMBL" id="BCS82497.1"/>
    </source>
</evidence>
<protein>
    <submittedName>
        <fullName evidence="1">Uncharacterized protein</fullName>
    </submittedName>
</protein>
<proteinExistence type="predicted"/>
<dbReference type="Proteomes" id="UP001321479">
    <property type="component" value="Segment"/>
</dbReference>
<name>A0ABM7NQW1_9VIRU</name>
<reference evidence="1 2" key="1">
    <citation type="submission" date="2021-02" db="EMBL/GenBank/DDBJ databases">
        <title>Cotonvirus japonicus, which uses Golgi apparatus of host cells for its virion factory, phylogenetically links tailed tupanvirus and icosahedral mimivirus.</title>
        <authorList>
            <person name="Takahashi H."/>
            <person name="Fukaya S."/>
            <person name="Song C."/>
            <person name="Murata K."/>
            <person name="Takemura M."/>
        </authorList>
    </citation>
    <scope>NUCLEOTIDE SEQUENCE [LARGE SCALE GENOMIC DNA]</scope>
</reference>
<evidence type="ECO:0000313" key="2">
    <source>
        <dbReference type="Proteomes" id="UP001321479"/>
    </source>
</evidence>
<dbReference type="GeneID" id="80557702"/>
<keyword evidence="2" id="KW-1185">Reference proteome</keyword>
<dbReference type="EMBL" id="AP024483">
    <property type="protein sequence ID" value="BCS82497.1"/>
    <property type="molecule type" value="Genomic_DNA"/>
</dbReference>
<organism evidence="1 2">
    <name type="scientific">Cotonvirus japonicus</name>
    <dbReference type="NCBI Taxonomy" id="2811091"/>
    <lineage>
        <taxon>Viruses</taxon>
        <taxon>Varidnaviria</taxon>
        <taxon>Bamfordvirae</taxon>
        <taxon>Nucleocytoviricota</taxon>
        <taxon>Megaviricetes</taxon>
        <taxon>Imitervirales</taxon>
        <taxon>Mimiviridae</taxon>
        <taxon>Megamimivirinae</taxon>
        <taxon>Cotonvirus</taxon>
        <taxon>Cotonvirus japonicum</taxon>
    </lineage>
</organism>
<accession>A0ABM7NQW1</accession>
<dbReference type="RefSeq" id="YP_010841105.1">
    <property type="nucleotide sequence ID" value="NC_079139.1"/>
</dbReference>